<evidence type="ECO:0000313" key="2">
    <source>
        <dbReference type="Proteomes" id="UP000237105"/>
    </source>
</evidence>
<organism evidence="1 2">
    <name type="scientific">Parasponia andersonii</name>
    <name type="common">Sponia andersonii</name>
    <dbReference type="NCBI Taxonomy" id="3476"/>
    <lineage>
        <taxon>Eukaryota</taxon>
        <taxon>Viridiplantae</taxon>
        <taxon>Streptophyta</taxon>
        <taxon>Embryophyta</taxon>
        <taxon>Tracheophyta</taxon>
        <taxon>Spermatophyta</taxon>
        <taxon>Magnoliopsida</taxon>
        <taxon>eudicotyledons</taxon>
        <taxon>Gunneridae</taxon>
        <taxon>Pentapetalae</taxon>
        <taxon>rosids</taxon>
        <taxon>fabids</taxon>
        <taxon>Rosales</taxon>
        <taxon>Cannabaceae</taxon>
        <taxon>Parasponia</taxon>
    </lineage>
</organism>
<evidence type="ECO:0000313" key="1">
    <source>
        <dbReference type="EMBL" id="PON73335.1"/>
    </source>
</evidence>
<name>A0A2P5DJA6_PARAD</name>
<comment type="caution">
    <text evidence="1">The sequence shown here is derived from an EMBL/GenBank/DDBJ whole genome shotgun (WGS) entry which is preliminary data.</text>
</comment>
<dbReference type="Proteomes" id="UP000237105">
    <property type="component" value="Unassembled WGS sequence"/>
</dbReference>
<reference evidence="2" key="1">
    <citation type="submission" date="2016-06" db="EMBL/GenBank/DDBJ databases">
        <title>Parallel loss of symbiosis genes in relatives of nitrogen-fixing non-legume Parasponia.</title>
        <authorList>
            <person name="Van Velzen R."/>
            <person name="Holmer R."/>
            <person name="Bu F."/>
            <person name="Rutten L."/>
            <person name="Van Zeijl A."/>
            <person name="Liu W."/>
            <person name="Santuari L."/>
            <person name="Cao Q."/>
            <person name="Sharma T."/>
            <person name="Shen D."/>
            <person name="Roswanjaya Y."/>
            <person name="Wardhani T."/>
            <person name="Kalhor M.S."/>
            <person name="Jansen J."/>
            <person name="Van den Hoogen J."/>
            <person name="Gungor B."/>
            <person name="Hartog M."/>
            <person name="Hontelez J."/>
            <person name="Verver J."/>
            <person name="Yang W.-C."/>
            <person name="Schijlen E."/>
            <person name="Repin R."/>
            <person name="Schilthuizen M."/>
            <person name="Schranz E."/>
            <person name="Heidstra R."/>
            <person name="Miyata K."/>
            <person name="Fedorova E."/>
            <person name="Kohlen W."/>
            <person name="Bisseling T."/>
            <person name="Smit S."/>
            <person name="Geurts R."/>
        </authorList>
    </citation>
    <scope>NUCLEOTIDE SEQUENCE [LARGE SCALE GENOMIC DNA]</scope>
    <source>
        <strain evidence="2">cv. WU1-14</strain>
    </source>
</reference>
<dbReference type="EMBL" id="JXTB01000034">
    <property type="protein sequence ID" value="PON73335.1"/>
    <property type="molecule type" value="Genomic_DNA"/>
</dbReference>
<keyword evidence="2" id="KW-1185">Reference proteome</keyword>
<protein>
    <submittedName>
        <fullName evidence="1">Uncharacterized protein</fullName>
    </submittedName>
</protein>
<sequence>STWRSRSAGSRKLCGSHASRPIRLDPRRFCGTRARVVHRVHIRVNAHPHPTGMHRNYPIAPRCSGCATTSFDALFWLWC</sequence>
<gene>
    <name evidence="1" type="ORF">PanWU01x14_058390</name>
</gene>
<dbReference type="AlphaFoldDB" id="A0A2P5DJA6"/>
<feature type="non-terminal residue" evidence="1">
    <location>
        <position position="1"/>
    </location>
</feature>
<proteinExistence type="predicted"/>
<accession>A0A2P5DJA6</accession>